<dbReference type="SMART" id="SM01220">
    <property type="entry name" value="FSA_C"/>
    <property type="match status" value="1"/>
</dbReference>
<dbReference type="PANTHER" id="PTHR31640:SF1">
    <property type="entry name" value="BRIDGE-LIKE LIPID TRANSFER PROTEIN FAMILY MEMBER 1"/>
    <property type="match status" value="1"/>
</dbReference>
<dbReference type="eggNOG" id="KOG3596">
    <property type="taxonomic scope" value="Eukaryota"/>
</dbReference>
<protein>
    <recommendedName>
        <fullName evidence="1">Bridge-like lipid transfer protein family member 1 C-terminal domain-containing protein</fullName>
    </recommendedName>
</protein>
<evidence type="ECO:0000313" key="2">
    <source>
        <dbReference type="EnsemblMetazoa" id="Aqu2.1.28379_001"/>
    </source>
</evidence>
<reference evidence="2" key="1">
    <citation type="submission" date="2017-05" db="UniProtKB">
        <authorList>
            <consortium name="EnsemblMetazoa"/>
        </authorList>
    </citation>
    <scope>IDENTIFICATION</scope>
</reference>
<proteinExistence type="predicted"/>
<dbReference type="InterPro" id="IPR056742">
    <property type="entry name" value="BLTP1_C"/>
</dbReference>
<dbReference type="GO" id="GO:0048488">
    <property type="term" value="P:synaptic vesicle endocytosis"/>
    <property type="evidence" value="ECO:0007669"/>
    <property type="project" value="TreeGrafter"/>
</dbReference>
<organism evidence="2">
    <name type="scientific">Amphimedon queenslandica</name>
    <name type="common">Sponge</name>
    <dbReference type="NCBI Taxonomy" id="400682"/>
    <lineage>
        <taxon>Eukaryota</taxon>
        <taxon>Metazoa</taxon>
        <taxon>Porifera</taxon>
        <taxon>Demospongiae</taxon>
        <taxon>Heteroscleromorpha</taxon>
        <taxon>Haplosclerida</taxon>
        <taxon>Niphatidae</taxon>
        <taxon>Amphimedon</taxon>
    </lineage>
</organism>
<dbReference type="Pfam" id="PF25040">
    <property type="entry name" value="BLTP1_C"/>
    <property type="match status" value="2"/>
</dbReference>
<dbReference type="OrthoDB" id="10051416at2759"/>
<dbReference type="AlphaFoldDB" id="A0A1X7ULK5"/>
<dbReference type="InParanoid" id="A0A1X7ULK5"/>
<name>A0A1X7ULK5_AMPQE</name>
<evidence type="ECO:0000259" key="1">
    <source>
        <dbReference type="SMART" id="SM01220"/>
    </source>
</evidence>
<dbReference type="EnsemblMetazoa" id="Aqu2.1.28379_001">
    <property type="protein sequence ID" value="Aqu2.1.28379_001"/>
    <property type="gene ID" value="Aqu2.1.28379"/>
</dbReference>
<sequence length="648" mass="72681">MIPVVESLLLTFDWRRLNDITWFRKCWYHNGLMEALFTGHKPSDDGQQVDVHRSFDLPLERNDSSEDLDLLYNTSDTVTAEIVFAVSIVDLRIYANMAQFMGNAHILFSHVHGIGHADVHQNKLILLMCNGGIEEIDFTAEGGVVAGDLTMKMLQLNVLVSSQEDTVPEHNILINLGVLQGHIDYMSAHILLLRIVDICAEACDVWNDVSQSDVAQQSSVGIQISAKLKWTAFQLAMHRSTAAAAFGIAQRMYDFVMQQKKRSERTIGLMLPPGTAASTAFAAYQEDQKRAEKSNIDSPFMEYHHWMWAVKFGNTAFLKGLTNLDSHDCNVSLGGKIDISGDNFCLVCFHGTSFRETEWATLNINFLGGQFSTIAIPGLGELNEVRKSDVLARICSQSCKIFLGQNISTKSELAAIYRVSVGRGGIPPISHKEIAEWLHFACIHHYIHSSKDTSGHGKLFLKQSQKLTIQQVIGFPALNVTMINDHFWPSLDTLLKCVNSVEKPLCTVECSVFSSFSESIAVTTAVENYLFLHDLFKGYVDHLEEQKISFRPPFCGTQIQGRELSNENMRNFVSIRWDVEPHILLMGKSTWASGQINPHISWLLEKLGLDHARTTIPKYVQRGLMDPIDLAVATTLELLLTMSQQKQY</sequence>
<dbReference type="PANTHER" id="PTHR31640">
    <property type="entry name" value="TRANSMEMBRANE PROTEIN KIAA1109"/>
    <property type="match status" value="1"/>
</dbReference>
<accession>A0A1X7ULK5</accession>
<feature type="domain" description="Bridge-like lipid transfer protein family member 1 C-terminal" evidence="1">
    <location>
        <begin position="64"/>
        <end position="642"/>
    </location>
</feature>
<dbReference type="InterPro" id="IPR033616">
    <property type="entry name" value="BLTP1"/>
</dbReference>